<organism evidence="3 4">
    <name type="scientific">Halomonas cerina</name>
    <dbReference type="NCBI Taxonomy" id="447424"/>
    <lineage>
        <taxon>Bacteria</taxon>
        <taxon>Pseudomonadati</taxon>
        <taxon>Pseudomonadota</taxon>
        <taxon>Gammaproteobacteria</taxon>
        <taxon>Oceanospirillales</taxon>
        <taxon>Halomonadaceae</taxon>
        <taxon>Halomonas</taxon>
    </lineage>
</organism>
<evidence type="ECO:0000256" key="1">
    <source>
        <dbReference type="SAM" id="SignalP"/>
    </source>
</evidence>
<dbReference type="AlphaFoldDB" id="A0A839V7P1"/>
<keyword evidence="1" id="KW-0732">Signal</keyword>
<keyword evidence="4" id="KW-1185">Reference proteome</keyword>
<dbReference type="Gene3D" id="3.40.30.10">
    <property type="entry name" value="Glutaredoxin"/>
    <property type="match status" value="1"/>
</dbReference>
<feature type="signal peptide" evidence="1">
    <location>
        <begin position="1"/>
        <end position="27"/>
    </location>
</feature>
<dbReference type="SUPFAM" id="SSF52833">
    <property type="entry name" value="Thioredoxin-like"/>
    <property type="match status" value="1"/>
</dbReference>
<proteinExistence type="predicted"/>
<dbReference type="RefSeq" id="WP_221188370.1">
    <property type="nucleotide sequence ID" value="NZ_JACHXP010000004.1"/>
</dbReference>
<evidence type="ECO:0000313" key="3">
    <source>
        <dbReference type="EMBL" id="MBB3189845.1"/>
    </source>
</evidence>
<feature type="domain" description="Thioredoxin" evidence="2">
    <location>
        <begin position="14"/>
        <end position="134"/>
    </location>
</feature>
<comment type="caution">
    <text evidence="3">The sequence shown here is derived from an EMBL/GenBank/DDBJ whole genome shotgun (WGS) entry which is preliminary data.</text>
</comment>
<dbReference type="Pfam" id="PF00085">
    <property type="entry name" value="Thioredoxin"/>
    <property type="match status" value="1"/>
</dbReference>
<keyword evidence="3" id="KW-0413">Isomerase</keyword>
<evidence type="ECO:0000313" key="4">
    <source>
        <dbReference type="Proteomes" id="UP000547614"/>
    </source>
</evidence>
<protein>
    <submittedName>
        <fullName evidence="3">Thiol-disulfide isomerase/thioredoxin</fullName>
    </submittedName>
</protein>
<dbReference type="GO" id="GO:0016853">
    <property type="term" value="F:isomerase activity"/>
    <property type="evidence" value="ECO:0007669"/>
    <property type="project" value="UniProtKB-KW"/>
</dbReference>
<dbReference type="CDD" id="cd02947">
    <property type="entry name" value="TRX_family"/>
    <property type="match status" value="1"/>
</dbReference>
<feature type="chain" id="PRO_5032452183" evidence="1">
    <location>
        <begin position="28"/>
        <end position="136"/>
    </location>
</feature>
<reference evidence="3 4" key="1">
    <citation type="submission" date="2020-08" db="EMBL/GenBank/DDBJ databases">
        <title>Genomic Encyclopedia of Type Strains, Phase III (KMG-III): the genomes of soil and plant-associated and newly described type strains.</title>
        <authorList>
            <person name="Whitman W."/>
        </authorList>
    </citation>
    <scope>NUCLEOTIDE SEQUENCE [LARGE SCALE GENOMIC DNA]</scope>
    <source>
        <strain evidence="3 4">CECT 7282</strain>
    </source>
</reference>
<dbReference type="InterPro" id="IPR036249">
    <property type="entry name" value="Thioredoxin-like_sf"/>
</dbReference>
<dbReference type="InterPro" id="IPR013766">
    <property type="entry name" value="Thioredoxin_domain"/>
</dbReference>
<dbReference type="PROSITE" id="PS51352">
    <property type="entry name" value="THIOREDOXIN_2"/>
    <property type="match status" value="1"/>
</dbReference>
<accession>A0A839V7P1</accession>
<dbReference type="EMBL" id="JACHXP010000004">
    <property type="protein sequence ID" value="MBB3189845.1"/>
    <property type="molecule type" value="Genomic_DNA"/>
</dbReference>
<gene>
    <name evidence="3" type="ORF">FHR94_001069</name>
</gene>
<sequence>MIQKTLSALTKYVVLLFSLVLAPAAMALDAEPFSMERFEALQEQGESVLVHISAPWCPNCQKQKQILTEYQQQYPDAGLHILNVDYDTQKQWVTHFKAPYQSTLVLFSGTEQVWFSVGETRKQRIFGQLNAVTDES</sequence>
<evidence type="ECO:0000259" key="2">
    <source>
        <dbReference type="PROSITE" id="PS51352"/>
    </source>
</evidence>
<name>A0A839V7P1_9GAMM</name>
<dbReference type="Proteomes" id="UP000547614">
    <property type="component" value="Unassembled WGS sequence"/>
</dbReference>